<feature type="domain" description="Alpha-(1-&gt;3)-arabinofuranosyltransferase N-terminal GT-C" evidence="4">
    <location>
        <begin position="33"/>
        <end position="701"/>
    </location>
</feature>
<evidence type="ECO:0000259" key="5">
    <source>
        <dbReference type="Pfam" id="PF24607"/>
    </source>
</evidence>
<keyword evidence="7" id="KW-1185">Reference proteome</keyword>
<dbReference type="InterPro" id="IPR000421">
    <property type="entry name" value="FA58C"/>
</dbReference>
<keyword evidence="2" id="KW-0812">Transmembrane</keyword>
<feature type="domain" description="Arabinofuranosyltransferase D third carbohydrate binding module" evidence="5">
    <location>
        <begin position="965"/>
        <end position="1091"/>
    </location>
</feature>
<keyword evidence="2" id="KW-0472">Membrane</keyword>
<dbReference type="SUPFAM" id="SSF49785">
    <property type="entry name" value="Galactose-binding domain-like"/>
    <property type="match status" value="2"/>
</dbReference>
<evidence type="ECO:0000259" key="3">
    <source>
        <dbReference type="Pfam" id="PF00754"/>
    </source>
</evidence>
<dbReference type="Proteomes" id="UP000198797">
    <property type="component" value="Unassembled WGS sequence"/>
</dbReference>
<dbReference type="InterPro" id="IPR056997">
    <property type="entry name" value="CBM_AftD"/>
</dbReference>
<feature type="transmembrane region" description="Helical" evidence="2">
    <location>
        <begin position="331"/>
        <end position="349"/>
    </location>
</feature>
<dbReference type="Pfam" id="PF24607">
    <property type="entry name" value="CBM_AftD"/>
    <property type="match status" value="1"/>
</dbReference>
<organism evidence="6 7">
    <name type="scientific">Micromonospora matsumotoense</name>
    <dbReference type="NCBI Taxonomy" id="121616"/>
    <lineage>
        <taxon>Bacteria</taxon>
        <taxon>Bacillati</taxon>
        <taxon>Actinomycetota</taxon>
        <taxon>Actinomycetes</taxon>
        <taxon>Micromonosporales</taxon>
        <taxon>Micromonosporaceae</taxon>
        <taxon>Micromonospora</taxon>
    </lineage>
</organism>
<evidence type="ECO:0000256" key="2">
    <source>
        <dbReference type="SAM" id="Phobius"/>
    </source>
</evidence>
<evidence type="ECO:0000313" key="6">
    <source>
        <dbReference type="EMBL" id="SCF32608.1"/>
    </source>
</evidence>
<sequence length="1449" mass="152028">MQQSPGRPGPAEGPDDTSRTVWRVRLVAVCLALSALAFLQDPGLIVIDTKVDLAIDPAGWLTRALHVWDPDGTFGQLQNQAYGYLWPMGPFFLLGKLLAVPAWVVQRLWWALLLTVACVGVVRLTERLHIGTPWARLLAGAAFALSPRLLTELGPISVEAWPSALAPWVLVPLVGLVDGVPVRRAVTRSALVVACAGGVNATAVLAVVPLAALWLAGLHPFRLRAKALVGWGLAVGAATAWWLVPLLLLGRYSPPFLDYIETAPVTTTPTDTTTVLRGASHWHAYLNGAYGPPWTAGWRLATEQPLVIATLVVAGLGIAGLARRGMPYRRFLVTGLLVGLALVGLGHLGQLDGFGAQTQRTFLDAAGAPLRNVHKFDVVLRLPLILGLAHLVGLVLRAARTGHRPELAALLPRPLQPVRLRAGLVTGTALVAVAAVAAPALGGGLAAPGSFQGVPGYWQQASNWLDRAVGDDRVLVVPAARFPRYLWGSPSDEITQPLSHRPWAVRSSVPLTPPGTIRLLDTVESALADGQGSAGLADLLARSGVKYLLLRSDLDYGHSGATQPVVVRQALLRSPGIHPVRGFGPEVGGGQLPGNFVDRGLDVKVRALEVYEVRRAVDQVVAYDAADLTTVVGGPESLLPLAAAGRLSAAPTVLAGDRPAGLGEPSVTLTDGLRRREVAFGQQHDNASATLTARDRPRLDAPARDYLPEWADGESTVVRYLGIGGVSASSSWSQAQPLGGGRPEHQPYAAVDGDLSTSWRSAPGTLTPGQWFEVELSRPQVVRQLRITFDTGADSLPTKITVTAGRQQTTVQTGGQTVDVALPDGYPTRFVRVTVEQVFDVRAGFGGVGIAELVIPGVEAARTLVVPTPPATDRPAGMVFGAAPATPSCVFDEGRPICAGAMARASEDSDKIDRTVQLPVGADYQVGLWARPRPGAALNALLDAGGAAGVTTGVTPTVTASTVGVFHPTARPGAVVDGDAATTWYAADADRQPWLRLTWPKARTISGLRITLPPTAAAARPWRVTVIGDEGMRGGVLDEGGTLLFDRPMRSDDITVLISDLVPAASYDPYRRVTQSLPVGVGELAVLPTTPVTRADTAKRVTLPCGTGPTVTVAGGQRRTALVASRRDLLELREVPVVLCGPAAKVPVRLAGGENRVVAAGTGLTVPTRLALTPTSAAPGGTTAGPTAPGGTTAGTGAAAPGAGGATTDATAPGATRTALRVDEWSATRRVLRLGNHPGERVLALRENANAGWVATAAGRTLTPFVVDGWQQGWLVPADVAGEVTLRFAPDRGYVLALGAGAVLLAGVTLLAVLPWRRTPAPVVVMMRRRRGRFLAALVGGGALLLFGGPAAVGVALAVVVVVLAGRALEPHLHPPDRRGMHRLRRATVRWLPVACFALAGWWAATRGGHTAWLPQLAAVATATLLWLSLVLRRRGHRPPQRWKGRSTA</sequence>
<proteinExistence type="predicted"/>
<keyword evidence="2" id="KW-1133">Transmembrane helix</keyword>
<evidence type="ECO:0000313" key="7">
    <source>
        <dbReference type="Proteomes" id="UP000198797"/>
    </source>
</evidence>
<dbReference type="InterPro" id="IPR008979">
    <property type="entry name" value="Galactose-bd-like_sf"/>
</dbReference>
<dbReference type="GO" id="GO:0016740">
    <property type="term" value="F:transferase activity"/>
    <property type="evidence" value="ECO:0007669"/>
    <property type="project" value="UniProtKB-KW"/>
</dbReference>
<feature type="transmembrane region" description="Helical" evidence="2">
    <location>
        <begin position="1411"/>
        <end position="1432"/>
    </location>
</feature>
<dbReference type="EMBL" id="FMCU01000009">
    <property type="protein sequence ID" value="SCF32608.1"/>
    <property type="molecule type" value="Genomic_DNA"/>
</dbReference>
<reference evidence="7" key="1">
    <citation type="submission" date="2016-06" db="EMBL/GenBank/DDBJ databases">
        <authorList>
            <person name="Varghese N."/>
            <person name="Submissions Spin"/>
        </authorList>
    </citation>
    <scope>NUCLEOTIDE SEQUENCE [LARGE SCALE GENOMIC DNA]</scope>
    <source>
        <strain evidence="7">DSM 44100</strain>
    </source>
</reference>
<dbReference type="OrthoDB" id="5242711at2"/>
<feature type="region of interest" description="Disordered" evidence="1">
    <location>
        <begin position="1173"/>
        <end position="1217"/>
    </location>
</feature>
<dbReference type="STRING" id="121616.GA0070216_109255"/>
<accession>A0A1C4ZI08</accession>
<dbReference type="Pfam" id="PF00754">
    <property type="entry name" value="F5_F8_type_C"/>
    <property type="match status" value="1"/>
</dbReference>
<name>A0A1C4ZI08_9ACTN</name>
<dbReference type="Gene3D" id="2.60.120.260">
    <property type="entry name" value="Galactose-binding domain-like"/>
    <property type="match status" value="2"/>
</dbReference>
<dbReference type="Pfam" id="PF11847">
    <property type="entry name" value="GT-C_AftD"/>
    <property type="match status" value="1"/>
</dbReference>
<feature type="transmembrane region" description="Helical" evidence="2">
    <location>
        <begin position="378"/>
        <end position="396"/>
    </location>
</feature>
<feature type="domain" description="F5/8 type C" evidence="3">
    <location>
        <begin position="728"/>
        <end position="837"/>
    </location>
</feature>
<feature type="transmembrane region" description="Helical" evidence="2">
    <location>
        <begin position="1334"/>
        <end position="1366"/>
    </location>
</feature>
<evidence type="ECO:0000259" key="4">
    <source>
        <dbReference type="Pfam" id="PF11847"/>
    </source>
</evidence>
<keyword evidence="6" id="KW-0808">Transferase</keyword>
<feature type="transmembrane region" description="Helical" evidence="2">
    <location>
        <begin position="1294"/>
        <end position="1314"/>
    </location>
</feature>
<feature type="transmembrane region" description="Helical" evidence="2">
    <location>
        <begin position="228"/>
        <end position="249"/>
    </location>
</feature>
<protein>
    <submittedName>
        <fullName evidence="6">Arabinofuranan 3-O-arabinosyltransferase</fullName>
    </submittedName>
</protein>
<gene>
    <name evidence="6" type="ORF">GA0070216_109255</name>
</gene>
<dbReference type="InterPro" id="IPR021798">
    <property type="entry name" value="AftD_N"/>
</dbReference>
<feature type="transmembrane region" description="Helical" evidence="2">
    <location>
        <begin position="84"/>
        <end position="102"/>
    </location>
</feature>
<evidence type="ECO:0000256" key="1">
    <source>
        <dbReference type="SAM" id="MobiDB-lite"/>
    </source>
</evidence>
<feature type="transmembrane region" description="Helical" evidence="2">
    <location>
        <begin position="190"/>
        <end position="216"/>
    </location>
</feature>
<feature type="transmembrane region" description="Helical" evidence="2">
    <location>
        <begin position="20"/>
        <end position="39"/>
    </location>
</feature>